<dbReference type="InParanoid" id="D6WNE6"/>
<dbReference type="Proteomes" id="UP000007266">
    <property type="component" value="Linkage group 5"/>
</dbReference>
<dbReference type="HOGENOM" id="CLU_3160609_0_0_1"/>
<evidence type="ECO:0000313" key="2">
    <source>
        <dbReference type="Proteomes" id="UP000007266"/>
    </source>
</evidence>
<proteinExistence type="predicted"/>
<dbReference type="EMBL" id="KQ971343">
    <property type="protein sequence ID" value="EFA04361.1"/>
    <property type="molecule type" value="Genomic_DNA"/>
</dbReference>
<protein>
    <submittedName>
        <fullName evidence="1">Uncharacterized protein</fullName>
    </submittedName>
</protein>
<reference evidence="1 2" key="2">
    <citation type="journal article" date="2010" name="Nucleic Acids Res.">
        <title>BeetleBase in 2010: revisions to provide comprehensive genomic information for Tribolium castaneum.</title>
        <authorList>
            <person name="Kim H.S."/>
            <person name="Murphy T."/>
            <person name="Xia J."/>
            <person name="Caragea D."/>
            <person name="Park Y."/>
            <person name="Beeman R.W."/>
            <person name="Lorenzen M.D."/>
            <person name="Butcher S."/>
            <person name="Manak J.R."/>
            <person name="Brown S.J."/>
        </authorList>
    </citation>
    <scope>GENOME REANNOTATION</scope>
    <source>
        <strain evidence="1 2">Georgia GA2</strain>
    </source>
</reference>
<organism evidence="1 2">
    <name type="scientific">Tribolium castaneum</name>
    <name type="common">Red flour beetle</name>
    <dbReference type="NCBI Taxonomy" id="7070"/>
    <lineage>
        <taxon>Eukaryota</taxon>
        <taxon>Metazoa</taxon>
        <taxon>Ecdysozoa</taxon>
        <taxon>Arthropoda</taxon>
        <taxon>Hexapoda</taxon>
        <taxon>Insecta</taxon>
        <taxon>Pterygota</taxon>
        <taxon>Neoptera</taxon>
        <taxon>Endopterygota</taxon>
        <taxon>Coleoptera</taxon>
        <taxon>Polyphaga</taxon>
        <taxon>Cucujiformia</taxon>
        <taxon>Tenebrionidae</taxon>
        <taxon>Tenebrionidae incertae sedis</taxon>
        <taxon>Tribolium</taxon>
    </lineage>
</organism>
<sequence>MAVIKDLIRLNPLQCYRCGQRKLDELALSNWHLQVLLASRVLQLFRSV</sequence>
<reference evidence="1 2" key="1">
    <citation type="journal article" date="2008" name="Nature">
        <title>The genome of the model beetle and pest Tribolium castaneum.</title>
        <authorList>
            <consortium name="Tribolium Genome Sequencing Consortium"/>
            <person name="Richards S."/>
            <person name="Gibbs R.A."/>
            <person name="Weinstock G.M."/>
            <person name="Brown S.J."/>
            <person name="Denell R."/>
            <person name="Beeman R.W."/>
            <person name="Gibbs R."/>
            <person name="Beeman R.W."/>
            <person name="Brown S.J."/>
            <person name="Bucher G."/>
            <person name="Friedrich M."/>
            <person name="Grimmelikhuijzen C.J."/>
            <person name="Klingler M."/>
            <person name="Lorenzen M."/>
            <person name="Richards S."/>
            <person name="Roth S."/>
            <person name="Schroder R."/>
            <person name="Tautz D."/>
            <person name="Zdobnov E.M."/>
            <person name="Muzny D."/>
            <person name="Gibbs R.A."/>
            <person name="Weinstock G.M."/>
            <person name="Attaway T."/>
            <person name="Bell S."/>
            <person name="Buhay C.J."/>
            <person name="Chandrabose M.N."/>
            <person name="Chavez D."/>
            <person name="Clerk-Blankenburg K.P."/>
            <person name="Cree A."/>
            <person name="Dao M."/>
            <person name="Davis C."/>
            <person name="Chacko J."/>
            <person name="Dinh H."/>
            <person name="Dugan-Rocha S."/>
            <person name="Fowler G."/>
            <person name="Garner T.T."/>
            <person name="Garnes J."/>
            <person name="Gnirke A."/>
            <person name="Hawes A."/>
            <person name="Hernandez J."/>
            <person name="Hines S."/>
            <person name="Holder M."/>
            <person name="Hume J."/>
            <person name="Jhangiani S.N."/>
            <person name="Joshi V."/>
            <person name="Khan Z.M."/>
            <person name="Jackson L."/>
            <person name="Kovar C."/>
            <person name="Kowis A."/>
            <person name="Lee S."/>
            <person name="Lewis L.R."/>
            <person name="Margolis J."/>
            <person name="Morgan M."/>
            <person name="Nazareth L.V."/>
            <person name="Nguyen N."/>
            <person name="Okwuonu G."/>
            <person name="Parker D."/>
            <person name="Richards S."/>
            <person name="Ruiz S.J."/>
            <person name="Santibanez J."/>
            <person name="Savard J."/>
            <person name="Scherer S.E."/>
            <person name="Schneider B."/>
            <person name="Sodergren E."/>
            <person name="Tautz D."/>
            <person name="Vattahil S."/>
            <person name="Villasana D."/>
            <person name="White C.S."/>
            <person name="Wright R."/>
            <person name="Park Y."/>
            <person name="Beeman R.W."/>
            <person name="Lord J."/>
            <person name="Oppert B."/>
            <person name="Lorenzen M."/>
            <person name="Brown S."/>
            <person name="Wang L."/>
            <person name="Savard J."/>
            <person name="Tautz D."/>
            <person name="Richards S."/>
            <person name="Weinstock G."/>
            <person name="Gibbs R.A."/>
            <person name="Liu Y."/>
            <person name="Worley K."/>
            <person name="Weinstock G."/>
            <person name="Elsik C.G."/>
            <person name="Reese J.T."/>
            <person name="Elhaik E."/>
            <person name="Landan G."/>
            <person name="Graur D."/>
            <person name="Arensburger P."/>
            <person name="Atkinson P."/>
            <person name="Beeman R.W."/>
            <person name="Beidler J."/>
            <person name="Brown S.J."/>
            <person name="Demuth J.P."/>
            <person name="Drury D.W."/>
            <person name="Du Y.Z."/>
            <person name="Fujiwara H."/>
            <person name="Lorenzen M."/>
            <person name="Maselli V."/>
            <person name="Osanai M."/>
            <person name="Park Y."/>
            <person name="Robertson H.M."/>
            <person name="Tu Z."/>
            <person name="Wang J.J."/>
            <person name="Wang S."/>
            <person name="Richards S."/>
            <person name="Song H."/>
            <person name="Zhang L."/>
            <person name="Sodergren E."/>
            <person name="Werner D."/>
            <person name="Stanke M."/>
            <person name="Morgenstern B."/>
            <person name="Solovyev V."/>
            <person name="Kosarev P."/>
            <person name="Brown G."/>
            <person name="Chen H.C."/>
            <person name="Ermolaeva O."/>
            <person name="Hlavina W."/>
            <person name="Kapustin Y."/>
            <person name="Kiryutin B."/>
            <person name="Kitts P."/>
            <person name="Maglott D."/>
            <person name="Pruitt K."/>
            <person name="Sapojnikov V."/>
            <person name="Souvorov A."/>
            <person name="Mackey A.J."/>
            <person name="Waterhouse R.M."/>
            <person name="Wyder S."/>
            <person name="Zdobnov E.M."/>
            <person name="Zdobnov E.M."/>
            <person name="Wyder S."/>
            <person name="Kriventseva E.V."/>
            <person name="Kadowaki T."/>
            <person name="Bork P."/>
            <person name="Aranda M."/>
            <person name="Bao R."/>
            <person name="Beermann A."/>
            <person name="Berns N."/>
            <person name="Bolognesi R."/>
            <person name="Bonneton F."/>
            <person name="Bopp D."/>
            <person name="Brown S.J."/>
            <person name="Bucher G."/>
            <person name="Butts T."/>
            <person name="Chaumot A."/>
            <person name="Denell R.E."/>
            <person name="Ferrier D.E."/>
            <person name="Friedrich M."/>
            <person name="Gordon C.M."/>
            <person name="Jindra M."/>
            <person name="Klingler M."/>
            <person name="Lan Q."/>
            <person name="Lattorff H.M."/>
            <person name="Laudet V."/>
            <person name="von Levetsow C."/>
            <person name="Liu Z."/>
            <person name="Lutz R."/>
            <person name="Lynch J.A."/>
            <person name="da Fonseca R.N."/>
            <person name="Posnien N."/>
            <person name="Reuter R."/>
            <person name="Roth S."/>
            <person name="Savard J."/>
            <person name="Schinko J.B."/>
            <person name="Schmitt C."/>
            <person name="Schoppmeier M."/>
            <person name="Schroder R."/>
            <person name="Shippy T.D."/>
            <person name="Simonnet F."/>
            <person name="Marques-Souza H."/>
            <person name="Tautz D."/>
            <person name="Tomoyasu Y."/>
            <person name="Trauner J."/>
            <person name="Van der Zee M."/>
            <person name="Vervoort M."/>
            <person name="Wittkopp N."/>
            <person name="Wimmer E.A."/>
            <person name="Yang X."/>
            <person name="Jones A.K."/>
            <person name="Sattelle D.B."/>
            <person name="Ebert P.R."/>
            <person name="Nelson D."/>
            <person name="Scott J.G."/>
            <person name="Beeman R.W."/>
            <person name="Muthukrishnan S."/>
            <person name="Kramer K.J."/>
            <person name="Arakane Y."/>
            <person name="Beeman R.W."/>
            <person name="Zhu Q."/>
            <person name="Hogenkamp D."/>
            <person name="Dixit R."/>
            <person name="Oppert B."/>
            <person name="Jiang H."/>
            <person name="Zou Z."/>
            <person name="Marshall J."/>
            <person name="Elpidina E."/>
            <person name="Vinokurov K."/>
            <person name="Oppert C."/>
            <person name="Zou Z."/>
            <person name="Evans J."/>
            <person name="Lu Z."/>
            <person name="Zhao P."/>
            <person name="Sumathipala N."/>
            <person name="Altincicek B."/>
            <person name="Vilcinskas A."/>
            <person name="Williams M."/>
            <person name="Hultmark D."/>
            <person name="Hetru C."/>
            <person name="Jiang H."/>
            <person name="Grimmelikhuijzen C.J."/>
            <person name="Hauser F."/>
            <person name="Cazzamali G."/>
            <person name="Williamson M."/>
            <person name="Park Y."/>
            <person name="Li B."/>
            <person name="Tanaka Y."/>
            <person name="Predel R."/>
            <person name="Neupert S."/>
            <person name="Schachtner J."/>
            <person name="Verleyen P."/>
            <person name="Raible F."/>
            <person name="Bork P."/>
            <person name="Friedrich M."/>
            <person name="Walden K.K."/>
            <person name="Robertson H.M."/>
            <person name="Angeli S."/>
            <person name="Foret S."/>
            <person name="Bucher G."/>
            <person name="Schuetz S."/>
            <person name="Maleszka R."/>
            <person name="Wimmer E.A."/>
            <person name="Beeman R.W."/>
            <person name="Lorenzen M."/>
            <person name="Tomoyasu Y."/>
            <person name="Miller S.C."/>
            <person name="Grossmann D."/>
            <person name="Bucher G."/>
        </authorList>
    </citation>
    <scope>NUCLEOTIDE SEQUENCE [LARGE SCALE GENOMIC DNA]</scope>
    <source>
        <strain evidence="1 2">Georgia GA2</strain>
    </source>
</reference>
<evidence type="ECO:0000313" key="1">
    <source>
        <dbReference type="EMBL" id="EFA04361.1"/>
    </source>
</evidence>
<gene>
    <name evidence="1" type="primary">GLEAN_14657</name>
    <name evidence="1" type="ORF">TcasGA2_TC014657</name>
</gene>
<keyword evidence="2" id="KW-1185">Reference proteome</keyword>
<name>D6WNE6_TRICA</name>
<dbReference type="AlphaFoldDB" id="D6WNE6"/>
<accession>D6WNE6</accession>